<comment type="catalytic activity">
    <reaction evidence="13 14">
        <text>di-trans,octa-cis-undecaprenyl diphosphate + H2O = di-trans,octa-cis-undecaprenyl phosphate + phosphate + H(+)</text>
        <dbReference type="Rhea" id="RHEA:28094"/>
        <dbReference type="ChEBI" id="CHEBI:15377"/>
        <dbReference type="ChEBI" id="CHEBI:15378"/>
        <dbReference type="ChEBI" id="CHEBI:43474"/>
        <dbReference type="ChEBI" id="CHEBI:58405"/>
        <dbReference type="ChEBI" id="CHEBI:60392"/>
        <dbReference type="EC" id="3.6.1.27"/>
    </reaction>
</comment>
<evidence type="ECO:0000256" key="3">
    <source>
        <dbReference type="ARBA" id="ARBA00012374"/>
    </source>
</evidence>
<dbReference type="GO" id="GO:0005886">
    <property type="term" value="C:plasma membrane"/>
    <property type="evidence" value="ECO:0007669"/>
    <property type="project" value="UniProtKB-SubCell"/>
</dbReference>
<evidence type="ECO:0000256" key="13">
    <source>
        <dbReference type="ARBA" id="ARBA00047594"/>
    </source>
</evidence>
<evidence type="ECO:0000256" key="14">
    <source>
        <dbReference type="HAMAP-Rule" id="MF_01006"/>
    </source>
</evidence>
<comment type="miscellaneous">
    <text evidence="14">Bacitracin is thought to be involved in the inhibition of peptidoglycan synthesis by sequestering undecaprenyl diphosphate, thereby reducing the pool of lipid carrier available.</text>
</comment>
<dbReference type="GO" id="GO:0046677">
    <property type="term" value="P:response to antibiotic"/>
    <property type="evidence" value="ECO:0007669"/>
    <property type="project" value="UniProtKB-UniRule"/>
</dbReference>
<evidence type="ECO:0000256" key="8">
    <source>
        <dbReference type="ARBA" id="ARBA00022989"/>
    </source>
</evidence>
<feature type="transmembrane region" description="Helical" evidence="14">
    <location>
        <begin position="253"/>
        <end position="271"/>
    </location>
</feature>
<evidence type="ECO:0000256" key="10">
    <source>
        <dbReference type="ARBA" id="ARBA00023251"/>
    </source>
</evidence>
<keyword evidence="5 14" id="KW-1003">Cell membrane</keyword>
<dbReference type="PANTHER" id="PTHR30622">
    <property type="entry name" value="UNDECAPRENYL-DIPHOSPHATASE"/>
    <property type="match status" value="1"/>
</dbReference>
<dbReference type="OrthoDB" id="9808289at2"/>
<feature type="transmembrane region" description="Helical" evidence="14">
    <location>
        <begin position="91"/>
        <end position="109"/>
    </location>
</feature>
<dbReference type="EC" id="3.6.1.27" evidence="3 14"/>
<feature type="transmembrane region" description="Helical" evidence="14">
    <location>
        <begin position="196"/>
        <end position="218"/>
    </location>
</feature>
<comment type="subcellular location">
    <subcellularLocation>
        <location evidence="1 14">Cell membrane</location>
        <topology evidence="1 14">Multi-pass membrane protein</topology>
    </subcellularLocation>
</comment>
<evidence type="ECO:0000256" key="7">
    <source>
        <dbReference type="ARBA" id="ARBA00022801"/>
    </source>
</evidence>
<organism evidence="15 16">
    <name type="scientific">Desulfosoma caldarium</name>
    <dbReference type="NCBI Taxonomy" id="610254"/>
    <lineage>
        <taxon>Bacteria</taxon>
        <taxon>Pseudomonadati</taxon>
        <taxon>Thermodesulfobacteriota</taxon>
        <taxon>Syntrophobacteria</taxon>
        <taxon>Syntrophobacterales</taxon>
        <taxon>Syntrophobacteraceae</taxon>
        <taxon>Desulfosoma</taxon>
    </lineage>
</organism>
<sequence>MDIFSAIALGILQGITEFLPVSSSGHLVIGQHLLGWREPNVFFDVCLHVGTLIAVALVFHQDIAMLVRGGLNWLRHPLSDHRDERQEARRIFVLVLWGTIPTVIIGFACKDLFERLFASVTAVGLSFLVTGTLLWLTHRRTFFWGMGPFDMRFRHAVLVGLVQGLAITPGISRSGTTIAVGLLLGFQREWAGRYSFLLFVPAILGAVTLGSLHLKAIPNPVHPVLWGTVAAALTGYLALRFLLALVRRGRVHLFAPYCWTLGLVCLGLKLLERGNP</sequence>
<dbReference type="Proteomes" id="UP000276223">
    <property type="component" value="Unassembled WGS sequence"/>
</dbReference>
<evidence type="ECO:0000256" key="4">
    <source>
        <dbReference type="ARBA" id="ARBA00021581"/>
    </source>
</evidence>
<reference evidence="15 16" key="1">
    <citation type="submission" date="2018-11" db="EMBL/GenBank/DDBJ databases">
        <title>Genomic Encyclopedia of Type Strains, Phase IV (KMG-IV): sequencing the most valuable type-strain genomes for metagenomic binning, comparative biology and taxonomic classification.</title>
        <authorList>
            <person name="Goeker M."/>
        </authorList>
    </citation>
    <scope>NUCLEOTIDE SEQUENCE [LARGE SCALE GENOMIC DNA]</scope>
    <source>
        <strain evidence="15 16">DSM 22027</strain>
    </source>
</reference>
<keyword evidence="6 14" id="KW-0812">Transmembrane</keyword>
<comment type="similarity">
    <text evidence="2 14">Belongs to the UppP family.</text>
</comment>
<keyword evidence="14" id="KW-0133">Cell shape</keyword>
<dbReference type="GO" id="GO:0009252">
    <property type="term" value="P:peptidoglycan biosynthetic process"/>
    <property type="evidence" value="ECO:0007669"/>
    <property type="project" value="UniProtKB-KW"/>
</dbReference>
<evidence type="ECO:0000256" key="12">
    <source>
        <dbReference type="ARBA" id="ARBA00032932"/>
    </source>
</evidence>
<accession>A0A3N1UKX2</accession>
<dbReference type="Pfam" id="PF02673">
    <property type="entry name" value="BacA"/>
    <property type="match status" value="1"/>
</dbReference>
<dbReference type="RefSeq" id="WP_123291136.1">
    <property type="nucleotide sequence ID" value="NZ_RJVA01000014.1"/>
</dbReference>
<feature type="transmembrane region" description="Helical" evidence="14">
    <location>
        <begin position="224"/>
        <end position="246"/>
    </location>
</feature>
<keyword evidence="9 14" id="KW-0472">Membrane</keyword>
<keyword evidence="8 14" id="KW-1133">Transmembrane helix</keyword>
<dbReference type="InterPro" id="IPR003824">
    <property type="entry name" value="UppP"/>
</dbReference>
<evidence type="ECO:0000313" key="15">
    <source>
        <dbReference type="EMBL" id="ROQ90793.1"/>
    </source>
</evidence>
<dbReference type="PANTHER" id="PTHR30622:SF2">
    <property type="entry name" value="UNDECAPRENYL-DIPHOSPHATASE"/>
    <property type="match status" value="1"/>
</dbReference>
<feature type="transmembrane region" description="Helical" evidence="14">
    <location>
        <begin position="116"/>
        <end position="136"/>
    </location>
</feature>
<proteinExistence type="inferred from homology"/>
<evidence type="ECO:0000256" key="9">
    <source>
        <dbReference type="ARBA" id="ARBA00023136"/>
    </source>
</evidence>
<comment type="function">
    <text evidence="14">Catalyzes the dephosphorylation of undecaprenyl diphosphate (UPP). Confers resistance to bacitracin.</text>
</comment>
<dbReference type="GO" id="GO:0071555">
    <property type="term" value="P:cell wall organization"/>
    <property type="evidence" value="ECO:0007669"/>
    <property type="project" value="UniProtKB-KW"/>
</dbReference>
<comment type="caution">
    <text evidence="15">The sequence shown here is derived from an EMBL/GenBank/DDBJ whole genome shotgun (WGS) entry which is preliminary data.</text>
</comment>
<keyword evidence="7 14" id="KW-0378">Hydrolase</keyword>
<dbReference type="AlphaFoldDB" id="A0A3N1UKX2"/>
<evidence type="ECO:0000256" key="6">
    <source>
        <dbReference type="ARBA" id="ARBA00022692"/>
    </source>
</evidence>
<dbReference type="GO" id="GO:0050380">
    <property type="term" value="F:undecaprenyl-diphosphatase activity"/>
    <property type="evidence" value="ECO:0007669"/>
    <property type="project" value="UniProtKB-UniRule"/>
</dbReference>
<dbReference type="HAMAP" id="MF_01006">
    <property type="entry name" value="Undec_diphosphatase"/>
    <property type="match status" value="1"/>
</dbReference>
<name>A0A3N1UKX2_9BACT</name>
<dbReference type="GO" id="GO:0008360">
    <property type="term" value="P:regulation of cell shape"/>
    <property type="evidence" value="ECO:0007669"/>
    <property type="project" value="UniProtKB-KW"/>
</dbReference>
<evidence type="ECO:0000256" key="5">
    <source>
        <dbReference type="ARBA" id="ARBA00022475"/>
    </source>
</evidence>
<keyword evidence="14" id="KW-0573">Peptidoglycan synthesis</keyword>
<keyword evidence="10 14" id="KW-0046">Antibiotic resistance</keyword>
<dbReference type="EMBL" id="RJVA01000014">
    <property type="protein sequence ID" value="ROQ90793.1"/>
    <property type="molecule type" value="Genomic_DNA"/>
</dbReference>
<evidence type="ECO:0000256" key="1">
    <source>
        <dbReference type="ARBA" id="ARBA00004651"/>
    </source>
</evidence>
<keyword evidence="14" id="KW-0961">Cell wall biogenesis/degradation</keyword>
<evidence type="ECO:0000256" key="11">
    <source>
        <dbReference type="ARBA" id="ARBA00032707"/>
    </source>
</evidence>
<gene>
    <name evidence="14" type="primary">uppP</name>
    <name evidence="15" type="ORF">EDC27_2687</name>
</gene>
<keyword evidence="16" id="KW-1185">Reference proteome</keyword>
<evidence type="ECO:0000313" key="16">
    <source>
        <dbReference type="Proteomes" id="UP000276223"/>
    </source>
</evidence>
<evidence type="ECO:0000256" key="2">
    <source>
        <dbReference type="ARBA" id="ARBA00010621"/>
    </source>
</evidence>
<protein>
    <recommendedName>
        <fullName evidence="4 14">Undecaprenyl-diphosphatase</fullName>
        <ecNumber evidence="3 14">3.6.1.27</ecNumber>
    </recommendedName>
    <alternativeName>
        <fullName evidence="12 14">Bacitracin resistance protein</fullName>
    </alternativeName>
    <alternativeName>
        <fullName evidence="11 14">Undecaprenyl pyrophosphate phosphatase</fullName>
    </alternativeName>
</protein>
<feature type="transmembrane region" description="Helical" evidence="14">
    <location>
        <begin position="6"/>
        <end position="29"/>
    </location>
</feature>